<dbReference type="Proteomes" id="UP000062973">
    <property type="component" value="Chromosome"/>
</dbReference>
<feature type="region of interest" description="Disordered" evidence="1">
    <location>
        <begin position="1"/>
        <end position="57"/>
    </location>
</feature>
<dbReference type="Pfam" id="PF19844">
    <property type="entry name" value="DUF6319"/>
    <property type="match status" value="1"/>
</dbReference>
<dbReference type="STRING" id="1068978.AMETH_6620"/>
<dbReference type="InterPro" id="IPR046282">
    <property type="entry name" value="DUF6319"/>
</dbReference>
<protein>
    <recommendedName>
        <fullName evidence="4">Mucin</fullName>
    </recommendedName>
</protein>
<organism evidence="2 3">
    <name type="scientific">Amycolatopsis methanolica 239</name>
    <dbReference type="NCBI Taxonomy" id="1068978"/>
    <lineage>
        <taxon>Bacteria</taxon>
        <taxon>Bacillati</taxon>
        <taxon>Actinomycetota</taxon>
        <taxon>Actinomycetes</taxon>
        <taxon>Pseudonocardiales</taxon>
        <taxon>Pseudonocardiaceae</taxon>
        <taxon>Amycolatopsis</taxon>
        <taxon>Amycolatopsis methanolica group</taxon>
    </lineage>
</organism>
<name>A0A076N9K5_AMYME</name>
<dbReference type="AlphaFoldDB" id="A0A076N9K5"/>
<feature type="compositionally biased region" description="Basic residues" evidence="1">
    <location>
        <begin position="44"/>
        <end position="56"/>
    </location>
</feature>
<gene>
    <name evidence="2" type="ORF">AMETH_6620</name>
</gene>
<evidence type="ECO:0000256" key="1">
    <source>
        <dbReference type="SAM" id="MobiDB-lite"/>
    </source>
</evidence>
<dbReference type="eggNOG" id="ENOG5032XT4">
    <property type="taxonomic scope" value="Bacteria"/>
</dbReference>
<dbReference type="HOGENOM" id="CLU_138977_0_0_11"/>
<evidence type="ECO:0000313" key="2">
    <source>
        <dbReference type="EMBL" id="AIJ26712.1"/>
    </source>
</evidence>
<proteinExistence type="predicted"/>
<dbReference type="KEGG" id="amq:AMETH_6620"/>
<evidence type="ECO:0000313" key="3">
    <source>
        <dbReference type="Proteomes" id="UP000062973"/>
    </source>
</evidence>
<evidence type="ECO:0008006" key="4">
    <source>
        <dbReference type="Google" id="ProtNLM"/>
    </source>
</evidence>
<feature type="compositionally biased region" description="Low complexity" evidence="1">
    <location>
        <begin position="1"/>
        <end position="16"/>
    </location>
</feature>
<feature type="compositionally biased region" description="Low complexity" evidence="1">
    <location>
        <begin position="25"/>
        <end position="36"/>
    </location>
</feature>
<dbReference type="OrthoDB" id="4753572at2"/>
<accession>A0A076N9K5</accession>
<dbReference type="PATRIC" id="fig|1068978.7.peg.7112"/>
<reference evidence="2 3" key="1">
    <citation type="submission" date="2014-07" db="EMBL/GenBank/DDBJ databases">
        <title>Whole Genome Sequence of the Amycolatopsis methanolica 239.</title>
        <authorList>
            <person name="Tang B."/>
        </authorList>
    </citation>
    <scope>NUCLEOTIDE SEQUENCE [LARGE SCALE GENOMIC DNA]</scope>
    <source>
        <strain evidence="2 3">239</strain>
    </source>
</reference>
<sequence length="144" mass="15064">MSLDTTTTPQEQDTPVTPAPVTDDSAAAPASAAPSAESEEAKPKRGRPKASAAKKTRTVELTLTVTGTADGEWQAELKHGSKWVAQGLKIPASAVSRAAKELHEDLSTPIDEVINAAVEQQKAKVAALEAELEQARQALAELDA</sequence>
<dbReference type="EMBL" id="CP009110">
    <property type="protein sequence ID" value="AIJ26712.1"/>
    <property type="molecule type" value="Genomic_DNA"/>
</dbReference>
<dbReference type="RefSeq" id="WP_017985483.1">
    <property type="nucleotide sequence ID" value="NZ_AQUL01000001.1"/>
</dbReference>
<keyword evidence="3" id="KW-1185">Reference proteome</keyword>